<accession>A0A7D3ZJK0</accession>
<evidence type="ECO:0000256" key="1">
    <source>
        <dbReference type="SAM" id="MobiDB-lite"/>
    </source>
</evidence>
<dbReference type="AlphaFoldDB" id="A0A7D3ZJK0"/>
<evidence type="ECO:0000313" key="2">
    <source>
        <dbReference type="EMBL" id="QKG19822.1"/>
    </source>
</evidence>
<evidence type="ECO:0000313" key="3">
    <source>
        <dbReference type="Proteomes" id="UP000501240"/>
    </source>
</evidence>
<reference evidence="2 3" key="1">
    <citation type="submission" date="2020-05" db="EMBL/GenBank/DDBJ databases">
        <title>Actinomadura verrucosospora NRRL-B18236 (PFL_A860) Genome sequencing and assembly.</title>
        <authorList>
            <person name="Samborskyy M."/>
        </authorList>
    </citation>
    <scope>NUCLEOTIDE SEQUENCE [LARGE SCALE GENOMIC DNA]</scope>
    <source>
        <strain evidence="2 3">NRRL:B18236</strain>
    </source>
</reference>
<protein>
    <submittedName>
        <fullName evidence="2">Uncharacterized protein</fullName>
    </submittedName>
</protein>
<name>A0A7D3ZJK0_ACTVE</name>
<keyword evidence="3" id="KW-1185">Reference proteome</keyword>
<sequence>MVTSFLRWTIGHPYSAARAPTLHAPPGRSGASGPWTRSDSFSVGMTVPAGDLERGGAR</sequence>
<organism evidence="2 3">
    <name type="scientific">Actinomadura verrucosospora</name>
    <dbReference type="NCBI Taxonomy" id="46165"/>
    <lineage>
        <taxon>Bacteria</taxon>
        <taxon>Bacillati</taxon>
        <taxon>Actinomycetota</taxon>
        <taxon>Actinomycetes</taxon>
        <taxon>Streptosporangiales</taxon>
        <taxon>Thermomonosporaceae</taxon>
        <taxon>Actinomadura</taxon>
    </lineage>
</organism>
<dbReference type="EMBL" id="CP053892">
    <property type="protein sequence ID" value="QKG19822.1"/>
    <property type="molecule type" value="Genomic_DNA"/>
</dbReference>
<gene>
    <name evidence="2" type="ORF">ACTIVE_1458</name>
</gene>
<proteinExistence type="predicted"/>
<feature type="region of interest" description="Disordered" evidence="1">
    <location>
        <begin position="17"/>
        <end position="58"/>
    </location>
</feature>
<dbReference type="Proteomes" id="UP000501240">
    <property type="component" value="Chromosome"/>
</dbReference>